<feature type="transmembrane region" description="Helical" evidence="7">
    <location>
        <begin position="68"/>
        <end position="89"/>
    </location>
</feature>
<protein>
    <submittedName>
        <fullName evidence="9">Putative RDD family membrane protein YckC</fullName>
    </submittedName>
</protein>
<reference evidence="9 10" key="1">
    <citation type="submission" date="2020-07" db="EMBL/GenBank/DDBJ databases">
        <title>Sequencing the genomes of 1000 actinobacteria strains.</title>
        <authorList>
            <person name="Klenk H.-P."/>
        </authorList>
    </citation>
    <scope>NUCLEOTIDE SEQUENCE [LARGE SCALE GENOMIC DNA]</scope>
    <source>
        <strain evidence="9 10">DSM 26341</strain>
    </source>
</reference>
<evidence type="ECO:0000256" key="5">
    <source>
        <dbReference type="ARBA" id="ARBA00023136"/>
    </source>
</evidence>
<dbReference type="RefSeq" id="WP_179428688.1">
    <property type="nucleotide sequence ID" value="NZ_JACBZP010000001.1"/>
</dbReference>
<comment type="subcellular location">
    <subcellularLocation>
        <location evidence="1">Cell membrane</location>
        <topology evidence="1">Multi-pass membrane protein</topology>
    </subcellularLocation>
</comment>
<dbReference type="Pfam" id="PF06271">
    <property type="entry name" value="RDD"/>
    <property type="match status" value="1"/>
</dbReference>
<evidence type="ECO:0000256" key="2">
    <source>
        <dbReference type="ARBA" id="ARBA00022475"/>
    </source>
</evidence>
<organism evidence="9 10">
    <name type="scientific">Spelaeicoccus albus</name>
    <dbReference type="NCBI Taxonomy" id="1280376"/>
    <lineage>
        <taxon>Bacteria</taxon>
        <taxon>Bacillati</taxon>
        <taxon>Actinomycetota</taxon>
        <taxon>Actinomycetes</taxon>
        <taxon>Micrococcales</taxon>
        <taxon>Brevibacteriaceae</taxon>
        <taxon>Spelaeicoccus</taxon>
    </lineage>
</organism>
<dbReference type="InterPro" id="IPR016795">
    <property type="entry name" value="UCP021697"/>
</dbReference>
<dbReference type="PANTHER" id="PTHR36115:SF6">
    <property type="entry name" value="PROLINE-RICH ANTIGEN HOMOLOG"/>
    <property type="match status" value="1"/>
</dbReference>
<keyword evidence="3 7" id="KW-0812">Transmembrane</keyword>
<feature type="transmembrane region" description="Helical" evidence="7">
    <location>
        <begin position="44"/>
        <end position="62"/>
    </location>
</feature>
<dbReference type="InterPro" id="IPR051791">
    <property type="entry name" value="Pra-immunoreactive"/>
</dbReference>
<dbReference type="InterPro" id="IPR010432">
    <property type="entry name" value="RDD"/>
</dbReference>
<evidence type="ECO:0000313" key="10">
    <source>
        <dbReference type="Proteomes" id="UP000539111"/>
    </source>
</evidence>
<evidence type="ECO:0000256" key="1">
    <source>
        <dbReference type="ARBA" id="ARBA00004651"/>
    </source>
</evidence>
<evidence type="ECO:0000256" key="6">
    <source>
        <dbReference type="SAM" id="MobiDB-lite"/>
    </source>
</evidence>
<dbReference type="PIRSF" id="PIRSF021697">
    <property type="entry name" value="UCP021697"/>
    <property type="match status" value="1"/>
</dbReference>
<evidence type="ECO:0000256" key="3">
    <source>
        <dbReference type="ARBA" id="ARBA00022692"/>
    </source>
</evidence>
<feature type="domain" description="RDD" evidence="8">
    <location>
        <begin position="66"/>
        <end position="139"/>
    </location>
</feature>
<keyword evidence="5 7" id="KW-0472">Membrane</keyword>
<evidence type="ECO:0000259" key="8">
    <source>
        <dbReference type="Pfam" id="PF06271"/>
    </source>
</evidence>
<keyword evidence="2" id="KW-1003">Cell membrane</keyword>
<accession>A0A7Z0D3Q5</accession>
<dbReference type="EMBL" id="JACBZP010000001">
    <property type="protein sequence ID" value="NYI68325.1"/>
    <property type="molecule type" value="Genomic_DNA"/>
</dbReference>
<proteinExistence type="predicted"/>
<comment type="caution">
    <text evidence="9">The sequence shown here is derived from an EMBL/GenBank/DDBJ whole genome shotgun (WGS) entry which is preliminary data.</text>
</comment>
<dbReference type="Proteomes" id="UP000539111">
    <property type="component" value="Unassembled WGS sequence"/>
</dbReference>
<evidence type="ECO:0000313" key="9">
    <source>
        <dbReference type="EMBL" id="NYI68325.1"/>
    </source>
</evidence>
<dbReference type="PANTHER" id="PTHR36115">
    <property type="entry name" value="PROLINE-RICH ANTIGEN HOMOLOG-RELATED"/>
    <property type="match status" value="1"/>
</dbReference>
<gene>
    <name evidence="9" type="ORF">BJY26_002631</name>
</gene>
<feature type="region of interest" description="Disordered" evidence="6">
    <location>
        <begin position="1"/>
        <end position="35"/>
    </location>
</feature>
<evidence type="ECO:0000256" key="4">
    <source>
        <dbReference type="ARBA" id="ARBA00022989"/>
    </source>
</evidence>
<sequence length="145" mass="15783">MVDRRDIGSWLEGPPKSNKQNWPGERLGRPESGKGSVARVGRRLIGLVIDWAIAILISRLAFGDAQWATLTVFAVEQFLLVGTLGYGIGHRIVGIRIVRLDGSWAGPLRAIVRTVLLCLVIPAVVWDADQRGVHDKAAGTIAVRI</sequence>
<keyword evidence="10" id="KW-1185">Reference proteome</keyword>
<dbReference type="AlphaFoldDB" id="A0A7Z0D3Q5"/>
<evidence type="ECO:0000256" key="7">
    <source>
        <dbReference type="SAM" id="Phobius"/>
    </source>
</evidence>
<name>A0A7Z0D3Q5_9MICO</name>
<keyword evidence="4 7" id="KW-1133">Transmembrane helix</keyword>